<reference evidence="3 4" key="1">
    <citation type="submission" date="2021-04" db="EMBL/GenBank/DDBJ databases">
        <authorList>
            <person name="Bliznina A."/>
        </authorList>
    </citation>
    <scope>NUCLEOTIDE SEQUENCE [LARGE SCALE GENOMIC DNA]</scope>
</reference>
<dbReference type="Proteomes" id="UP001158576">
    <property type="component" value="Chromosome 1"/>
</dbReference>
<name>A0ABN7SY60_OIKDI</name>
<accession>A0ABN7SY60</accession>
<keyword evidence="4" id="KW-1185">Reference proteome</keyword>
<dbReference type="SUPFAM" id="SSF90257">
    <property type="entry name" value="Myosin rod fragments"/>
    <property type="match status" value="1"/>
</dbReference>
<gene>
    <name evidence="3" type="ORF">OKIOD_LOCUS11425</name>
</gene>
<evidence type="ECO:0000256" key="2">
    <source>
        <dbReference type="SAM" id="SignalP"/>
    </source>
</evidence>
<evidence type="ECO:0000313" key="3">
    <source>
        <dbReference type="EMBL" id="CAG5106051.1"/>
    </source>
</evidence>
<feature type="chain" id="PRO_5046964507" evidence="2">
    <location>
        <begin position="21"/>
        <end position="372"/>
    </location>
</feature>
<evidence type="ECO:0000313" key="4">
    <source>
        <dbReference type="Proteomes" id="UP001158576"/>
    </source>
</evidence>
<proteinExistence type="predicted"/>
<feature type="region of interest" description="Disordered" evidence="1">
    <location>
        <begin position="303"/>
        <end position="323"/>
    </location>
</feature>
<feature type="region of interest" description="Disordered" evidence="1">
    <location>
        <begin position="328"/>
        <end position="347"/>
    </location>
</feature>
<keyword evidence="2" id="KW-0732">Signal</keyword>
<dbReference type="Gene3D" id="1.20.5.340">
    <property type="match status" value="1"/>
</dbReference>
<sequence>MKILIFFSIVVVFNAETVEGNQVCSVGFTCQEFCKTKDGKNAFKRCEKRLNKTYATCMAICSSDSNCIEECKEELKGGKKLCPCFSEDFEMGKCENDEAKEEIERLKLEHLVRILELEDEQVVLGERLNYTKAENVDLARIVKELSLENENLKLKLDEKETLSDDSDIFEESGDCENTEYVVQLNDLVEINMELEEERDKALKEVEECRNKKTENSEEFMKLRKESKSWTKEKEKSADLISDLKEKKNKLEEEKDELEEEISTLKDDIKKLKRSNKDLLGEVEDLKDDVQDLTEELDELKSERKECQVGNVESASNSEDYISDDDWYFDSSSSSSESSSDSKDSPVSYSFGSAKMNNCQFSLLLFFVFFLVQ</sequence>
<organism evidence="3 4">
    <name type="scientific">Oikopleura dioica</name>
    <name type="common">Tunicate</name>
    <dbReference type="NCBI Taxonomy" id="34765"/>
    <lineage>
        <taxon>Eukaryota</taxon>
        <taxon>Metazoa</taxon>
        <taxon>Chordata</taxon>
        <taxon>Tunicata</taxon>
        <taxon>Appendicularia</taxon>
        <taxon>Copelata</taxon>
        <taxon>Oikopleuridae</taxon>
        <taxon>Oikopleura</taxon>
    </lineage>
</organism>
<dbReference type="EMBL" id="OU015566">
    <property type="protein sequence ID" value="CAG5106051.1"/>
    <property type="molecule type" value="Genomic_DNA"/>
</dbReference>
<evidence type="ECO:0000256" key="1">
    <source>
        <dbReference type="SAM" id="MobiDB-lite"/>
    </source>
</evidence>
<feature type="signal peptide" evidence="2">
    <location>
        <begin position="1"/>
        <end position="20"/>
    </location>
</feature>
<protein>
    <submittedName>
        <fullName evidence="3">Oidioi.mRNA.OKI2018_I69.chr1.g2660.t1.cds</fullName>
    </submittedName>
</protein>